<feature type="domain" description="Protein kinase" evidence="1">
    <location>
        <begin position="12"/>
        <end position="266"/>
    </location>
</feature>
<dbReference type="InterPro" id="IPR008271">
    <property type="entry name" value="Ser/Thr_kinase_AS"/>
</dbReference>
<dbReference type="PROSITE" id="PS50011">
    <property type="entry name" value="PROTEIN_KINASE_DOM"/>
    <property type="match status" value="1"/>
</dbReference>
<proteinExistence type="predicted"/>
<organism evidence="2">
    <name type="scientific">Pithovirus LCPAC406</name>
    <dbReference type="NCBI Taxonomy" id="2506599"/>
    <lineage>
        <taxon>Viruses</taxon>
        <taxon>Pithoviruses</taxon>
    </lineage>
</organism>
<accession>A0A481ZDJ3</accession>
<dbReference type="CDD" id="cd00180">
    <property type="entry name" value="PKc"/>
    <property type="match status" value="1"/>
</dbReference>
<dbReference type="SMART" id="SM00220">
    <property type="entry name" value="S_TKc"/>
    <property type="match status" value="1"/>
</dbReference>
<reference evidence="2" key="1">
    <citation type="journal article" date="2019" name="MBio">
        <title>Virus Genomes from Deep Sea Sediments Expand the Ocean Megavirome and Support Independent Origins of Viral Gigantism.</title>
        <authorList>
            <person name="Backstrom D."/>
            <person name="Yutin N."/>
            <person name="Jorgensen S.L."/>
            <person name="Dharamshi J."/>
            <person name="Homa F."/>
            <person name="Zaremba-Niedwiedzka K."/>
            <person name="Spang A."/>
            <person name="Wolf Y.I."/>
            <person name="Koonin E.V."/>
            <person name="Ettema T.J."/>
        </authorList>
    </citation>
    <scope>NUCLEOTIDE SEQUENCE</scope>
</reference>
<dbReference type="Gene3D" id="1.10.510.10">
    <property type="entry name" value="Transferase(Phosphotransferase) domain 1"/>
    <property type="match status" value="1"/>
</dbReference>
<keyword evidence="2" id="KW-0808">Transferase</keyword>
<dbReference type="InterPro" id="IPR011009">
    <property type="entry name" value="Kinase-like_dom_sf"/>
</dbReference>
<keyword evidence="2" id="KW-0723">Serine/threonine-protein kinase</keyword>
<sequence>MGEENVTDNGYQYVDDICDEGKYAVLIEASNNEEKYAIKTFKDEYSECPYVLELECLSLSCSYIVRGRSLVYVDDKIGVVLDLAEGDGIWLTMNDISWSNKKKMFREAIIAVDYLHRCGILHLDLKPGNFLIYKEKCESNNSILSLKVADFSLSVKAEVREGSLYKKFDLDRTPDAYRCPEFKYDKYTDKHDIWSLGMSLLYMSMNGEKYMEEFGDYLSEADIRIKFKYLIDKCKDSIFVNLIENIIESDPIKRFDMNDIFKHEFMQGVKRMKQMKPAIKNNISSSFQSWCKKNDIDSNKVELANVILDTNDKLFEELFSVEYDQVLKKMIRWSVALSIAGELIDNYKDESARFSVLFAPKHSDVFLKNTYKAKIKFIYRKYRSVFEEDKVGLIQLLPI</sequence>
<dbReference type="SUPFAM" id="SSF56112">
    <property type="entry name" value="Protein kinase-like (PK-like)"/>
    <property type="match status" value="1"/>
</dbReference>
<name>A0A481ZDJ3_9VIRU</name>
<evidence type="ECO:0000259" key="1">
    <source>
        <dbReference type="PROSITE" id="PS50011"/>
    </source>
</evidence>
<gene>
    <name evidence="2" type="ORF">LCPAC406_00400</name>
</gene>
<evidence type="ECO:0000313" key="2">
    <source>
        <dbReference type="EMBL" id="QBK93726.1"/>
    </source>
</evidence>
<dbReference type="PANTHER" id="PTHR44167">
    <property type="entry name" value="OVARIAN-SPECIFIC SERINE/THREONINE-PROTEIN KINASE LOK-RELATED"/>
    <property type="match status" value="1"/>
</dbReference>
<dbReference type="EMBL" id="MK500604">
    <property type="protein sequence ID" value="QBK93726.1"/>
    <property type="molecule type" value="Genomic_DNA"/>
</dbReference>
<dbReference type="PANTHER" id="PTHR44167:SF24">
    <property type="entry name" value="SERINE_THREONINE-PROTEIN KINASE CHK2"/>
    <property type="match status" value="1"/>
</dbReference>
<keyword evidence="2" id="KW-0418">Kinase</keyword>
<dbReference type="InterPro" id="IPR000719">
    <property type="entry name" value="Prot_kinase_dom"/>
</dbReference>
<dbReference type="GO" id="GO:0005524">
    <property type="term" value="F:ATP binding"/>
    <property type="evidence" value="ECO:0007669"/>
    <property type="project" value="InterPro"/>
</dbReference>
<dbReference type="GO" id="GO:0004674">
    <property type="term" value="F:protein serine/threonine kinase activity"/>
    <property type="evidence" value="ECO:0007669"/>
    <property type="project" value="UniProtKB-KW"/>
</dbReference>
<dbReference type="Pfam" id="PF00069">
    <property type="entry name" value="Pkinase"/>
    <property type="match status" value="1"/>
</dbReference>
<dbReference type="PROSITE" id="PS00108">
    <property type="entry name" value="PROTEIN_KINASE_ST"/>
    <property type="match status" value="1"/>
</dbReference>
<protein>
    <submittedName>
        <fullName evidence="2">Putative serine/threonine protein kinase</fullName>
    </submittedName>
</protein>